<evidence type="ECO:0000313" key="2">
    <source>
        <dbReference type="EMBL" id="PLR94743.1"/>
    </source>
</evidence>
<comment type="caution">
    <text evidence="1">The sequence shown here is derived from an EMBL/GenBank/DDBJ whole genome shotgun (WGS) entry which is preliminary data.</text>
</comment>
<reference evidence="1 3" key="1">
    <citation type="submission" date="2017-11" db="EMBL/GenBank/DDBJ databases">
        <title>Comparitive Functional Genomics of Dry Heat Resistant strains isolated from the Viking Spacecraft.</title>
        <authorList>
            <person name="Seuylemezian A."/>
            <person name="Cooper K."/>
            <person name="Vaishampayan P."/>
        </authorList>
    </citation>
    <scope>NUCLEOTIDE SEQUENCE [LARGE SCALE GENOMIC DNA]</scope>
    <source>
        <strain evidence="1 3">M4.6</strain>
    </source>
</reference>
<keyword evidence="1" id="KW-0503">Monooxygenase</keyword>
<dbReference type="OrthoDB" id="2453533at2"/>
<dbReference type="EMBL" id="PGVD01000046">
    <property type="protein sequence ID" value="PLR94743.1"/>
    <property type="molecule type" value="Genomic_DNA"/>
</dbReference>
<dbReference type="AlphaFoldDB" id="A0A2N5GQV5"/>
<proteinExistence type="predicted"/>
<organism evidence="1 3">
    <name type="scientific">Bacillus canaveralius</name>
    <dbReference type="NCBI Taxonomy" id="1403243"/>
    <lineage>
        <taxon>Bacteria</taxon>
        <taxon>Bacillati</taxon>
        <taxon>Bacillota</taxon>
        <taxon>Bacilli</taxon>
        <taxon>Bacillales</taxon>
        <taxon>Bacillaceae</taxon>
        <taxon>Bacillus</taxon>
    </lineage>
</organism>
<dbReference type="SUPFAM" id="SSF54593">
    <property type="entry name" value="Glyoxalase/Bleomycin resistance protein/Dihydroxybiphenyl dioxygenase"/>
    <property type="match status" value="1"/>
</dbReference>
<sequence length="132" mass="15182">MIYEMTVQVRVSNIVEGQKWYETLLKRKPDFIPHNGFAEWELIPGCWLQVAEGTPSEGSGPIRLGVTDIEKERERLMNALNIENFAIESREEVPVKWGTFSDPWGNRLGLFEYLSEGEKQERINTILGKAEV</sequence>
<keyword evidence="1" id="KW-0560">Oxidoreductase</keyword>
<keyword evidence="4" id="KW-1185">Reference proteome</keyword>
<reference evidence="2 4" key="2">
    <citation type="submission" date="2017-12" db="EMBL/GenBank/DDBJ databases">
        <title>Comparative Functional Genomics of Dry Heat Resistant strains isolated from the Viking Spacecraft.</title>
        <authorList>
            <person name="Seuylemezian A."/>
            <person name="Cooper K."/>
            <person name="Vaishampayan P."/>
        </authorList>
    </citation>
    <scope>NUCLEOTIDE SEQUENCE [LARGE SCALE GENOMIC DNA]</scope>
    <source>
        <strain evidence="2 4">ATCC 29669</strain>
    </source>
</reference>
<dbReference type="InterPro" id="IPR029068">
    <property type="entry name" value="Glyas_Bleomycin-R_OHBP_Dase"/>
</dbReference>
<protein>
    <submittedName>
        <fullName evidence="1">Ornithine monooxygenase</fullName>
    </submittedName>
</protein>
<evidence type="ECO:0000313" key="1">
    <source>
        <dbReference type="EMBL" id="PLR85596.1"/>
    </source>
</evidence>
<name>A0A2N5GQV5_9BACI</name>
<dbReference type="Gene3D" id="3.10.180.10">
    <property type="entry name" value="2,3-Dihydroxybiphenyl 1,2-Dioxygenase, domain 1"/>
    <property type="match status" value="1"/>
</dbReference>
<gene>
    <name evidence="1" type="ORF">CU635_03855</name>
    <name evidence="2" type="ORF">CVD25_16190</name>
</gene>
<dbReference type="GO" id="GO:0004497">
    <property type="term" value="F:monooxygenase activity"/>
    <property type="evidence" value="ECO:0007669"/>
    <property type="project" value="UniProtKB-KW"/>
</dbReference>
<evidence type="ECO:0000313" key="3">
    <source>
        <dbReference type="Proteomes" id="UP000234951"/>
    </source>
</evidence>
<dbReference type="Proteomes" id="UP000235114">
    <property type="component" value="Unassembled WGS sequence"/>
</dbReference>
<dbReference type="RefSeq" id="WP_101575862.1">
    <property type="nucleotide sequence ID" value="NZ_PGVA01000005.1"/>
</dbReference>
<dbReference type="Proteomes" id="UP000234951">
    <property type="component" value="Unassembled WGS sequence"/>
</dbReference>
<dbReference type="EMBL" id="PGVA01000005">
    <property type="protein sequence ID" value="PLR85596.1"/>
    <property type="molecule type" value="Genomic_DNA"/>
</dbReference>
<accession>A0A2N5GQV5</accession>
<evidence type="ECO:0000313" key="4">
    <source>
        <dbReference type="Proteomes" id="UP000235114"/>
    </source>
</evidence>